<reference evidence="1" key="2">
    <citation type="submission" date="2022-01" db="EMBL/GenBank/DDBJ databases">
        <authorList>
            <person name="Yamashiro T."/>
            <person name="Shiraishi A."/>
            <person name="Satake H."/>
            <person name="Nakayama K."/>
        </authorList>
    </citation>
    <scope>NUCLEOTIDE SEQUENCE</scope>
</reference>
<proteinExistence type="predicted"/>
<organism evidence="1 2">
    <name type="scientific">Tanacetum coccineum</name>
    <dbReference type="NCBI Taxonomy" id="301880"/>
    <lineage>
        <taxon>Eukaryota</taxon>
        <taxon>Viridiplantae</taxon>
        <taxon>Streptophyta</taxon>
        <taxon>Embryophyta</taxon>
        <taxon>Tracheophyta</taxon>
        <taxon>Spermatophyta</taxon>
        <taxon>Magnoliopsida</taxon>
        <taxon>eudicotyledons</taxon>
        <taxon>Gunneridae</taxon>
        <taxon>Pentapetalae</taxon>
        <taxon>asterids</taxon>
        <taxon>campanulids</taxon>
        <taxon>Asterales</taxon>
        <taxon>Asteraceae</taxon>
        <taxon>Asteroideae</taxon>
        <taxon>Anthemideae</taxon>
        <taxon>Anthemidinae</taxon>
        <taxon>Tanacetum</taxon>
    </lineage>
</organism>
<evidence type="ECO:0000313" key="1">
    <source>
        <dbReference type="EMBL" id="GJT29410.1"/>
    </source>
</evidence>
<evidence type="ECO:0000313" key="2">
    <source>
        <dbReference type="Proteomes" id="UP001151760"/>
    </source>
</evidence>
<accession>A0ABQ5CRZ0</accession>
<name>A0ABQ5CRZ0_9ASTR</name>
<dbReference type="EMBL" id="BQNB010014540">
    <property type="protein sequence ID" value="GJT29410.1"/>
    <property type="molecule type" value="Genomic_DNA"/>
</dbReference>
<dbReference type="Proteomes" id="UP001151760">
    <property type="component" value="Unassembled WGS sequence"/>
</dbReference>
<protein>
    <submittedName>
        <fullName evidence="1">Uncharacterized protein</fullName>
    </submittedName>
</protein>
<keyword evidence="2" id="KW-1185">Reference proteome</keyword>
<comment type="caution">
    <text evidence="1">The sequence shown here is derived from an EMBL/GenBank/DDBJ whole genome shotgun (WGS) entry which is preliminary data.</text>
</comment>
<gene>
    <name evidence="1" type="ORF">Tco_0909685</name>
</gene>
<sequence length="92" mass="10217">MALILRDPVDTPMPVDLTYNFLYACVPGIRLGPTEIALNAVKMDLIAFADADHAGCQDTRRSTFGSIQLLGDRLVSCRLKAEKHLRYPVREA</sequence>
<reference evidence="1" key="1">
    <citation type="journal article" date="2022" name="Int. J. Mol. Sci.">
        <title>Draft Genome of Tanacetum Coccineum: Genomic Comparison of Closely Related Tanacetum-Family Plants.</title>
        <authorList>
            <person name="Yamashiro T."/>
            <person name="Shiraishi A."/>
            <person name="Nakayama K."/>
            <person name="Satake H."/>
        </authorList>
    </citation>
    <scope>NUCLEOTIDE SEQUENCE</scope>
</reference>